<dbReference type="InterPro" id="IPR001283">
    <property type="entry name" value="CRISP-related"/>
</dbReference>
<dbReference type="FunFam" id="3.40.33.10:FF:000013">
    <property type="entry name" value="SCP-Like extracellular protein"/>
    <property type="match status" value="1"/>
</dbReference>
<dbReference type="CTD" id="8576649"/>
<dbReference type="SUPFAM" id="SSF55797">
    <property type="entry name" value="PR-1-like"/>
    <property type="match status" value="1"/>
</dbReference>
<dbReference type="EMBL" id="HE600967">
    <property type="protein sequence ID" value="CAP24395.1"/>
    <property type="molecule type" value="Genomic_DNA"/>
</dbReference>
<dbReference type="InParanoid" id="A8WV84"/>
<dbReference type="OMA" id="PEETNCE"/>
<dbReference type="Gene3D" id="3.40.33.10">
    <property type="entry name" value="CAP"/>
    <property type="match status" value="1"/>
</dbReference>
<dbReference type="CDD" id="cd05380">
    <property type="entry name" value="CAP_euk"/>
    <property type="match status" value="1"/>
</dbReference>
<dbReference type="AlphaFoldDB" id="A8WV84"/>
<dbReference type="PANTHER" id="PTHR10334">
    <property type="entry name" value="CYSTEINE-RICH SECRETORY PROTEIN-RELATED"/>
    <property type="match status" value="1"/>
</dbReference>
<keyword evidence="1" id="KW-0732">Signal</keyword>
<dbReference type="HOGENOM" id="CLU_035730_7_1_1"/>
<accession>A8WV84</accession>
<feature type="chain" id="PRO_5002731441" evidence="1">
    <location>
        <begin position="17"/>
        <end position="203"/>
    </location>
</feature>
<evidence type="ECO:0000259" key="2">
    <source>
        <dbReference type="SMART" id="SM00198"/>
    </source>
</evidence>
<evidence type="ECO:0000313" key="5">
    <source>
        <dbReference type="WormBase" id="CBG03515"/>
    </source>
</evidence>
<name>A8WV84_CAEBR</name>
<dbReference type="KEGG" id="cbr:CBG_03515"/>
<feature type="domain" description="SCP" evidence="2">
    <location>
        <begin position="21"/>
        <end position="176"/>
    </location>
</feature>
<dbReference type="GO" id="GO:0005615">
    <property type="term" value="C:extracellular space"/>
    <property type="evidence" value="ECO:0000318"/>
    <property type="project" value="GO_Central"/>
</dbReference>
<sequence>MKFIFCILFVLGCASAQFSATAQEAILQIHNDLRSSIAKGDYSVNGTGLEASSNMRKMKWDSCLERSARNLAKSCPDKTYKGAKYGENVFVSHTLYPENTFNRIGVMGAAIWGVELGQELTAASLNNTITKKTQMAWAEINLMGCSVKNCGKVSPEKNTTKIVLVCKYELPDNLSSSGMYKPGKACTSCDEGFKCETDSGLCV</sequence>
<dbReference type="WormBase" id="CBG03515">
    <property type="protein sequence ID" value="CBP06529"/>
    <property type="gene ID" value="WBGene00026367"/>
</dbReference>
<evidence type="ECO:0000313" key="4">
    <source>
        <dbReference type="Proteomes" id="UP000008549"/>
    </source>
</evidence>
<reference evidence="3 4" key="2">
    <citation type="journal article" date="2011" name="PLoS Genet.">
        <title>Caenorhabditis briggsae recombinant inbred line genotypes reveal inter-strain incompatibility and the evolution of recombination.</title>
        <authorList>
            <person name="Ross J.A."/>
            <person name="Koboldt D.C."/>
            <person name="Staisch J.E."/>
            <person name="Chamberlin H.M."/>
            <person name="Gupta B.P."/>
            <person name="Miller R.D."/>
            <person name="Baird S.E."/>
            <person name="Haag E.S."/>
        </authorList>
    </citation>
    <scope>NUCLEOTIDE SEQUENCE [LARGE SCALE GENOMIC DNA]</scope>
    <source>
        <strain evidence="3 4">AF16</strain>
    </source>
</reference>
<feature type="signal peptide" evidence="1">
    <location>
        <begin position="1"/>
        <end position="16"/>
    </location>
</feature>
<evidence type="ECO:0000256" key="1">
    <source>
        <dbReference type="SAM" id="SignalP"/>
    </source>
</evidence>
<proteinExistence type="predicted"/>
<dbReference type="GeneID" id="8576649"/>
<dbReference type="InterPro" id="IPR035940">
    <property type="entry name" value="CAP_sf"/>
</dbReference>
<dbReference type="RefSeq" id="XP_002634656.1">
    <property type="nucleotide sequence ID" value="XM_002634610.1"/>
</dbReference>
<organism evidence="3 4">
    <name type="scientific">Caenorhabditis briggsae</name>
    <dbReference type="NCBI Taxonomy" id="6238"/>
    <lineage>
        <taxon>Eukaryota</taxon>
        <taxon>Metazoa</taxon>
        <taxon>Ecdysozoa</taxon>
        <taxon>Nematoda</taxon>
        <taxon>Chromadorea</taxon>
        <taxon>Rhabditida</taxon>
        <taxon>Rhabditina</taxon>
        <taxon>Rhabditomorpha</taxon>
        <taxon>Rhabditoidea</taxon>
        <taxon>Rhabditidae</taxon>
        <taxon>Peloderinae</taxon>
        <taxon>Caenorhabditis</taxon>
    </lineage>
</organism>
<dbReference type="Pfam" id="PF00188">
    <property type="entry name" value="CAP"/>
    <property type="match status" value="1"/>
</dbReference>
<reference evidence="3 4" key="1">
    <citation type="journal article" date="2003" name="PLoS Biol.">
        <title>The genome sequence of Caenorhabditis briggsae: a platform for comparative genomics.</title>
        <authorList>
            <person name="Stein L.D."/>
            <person name="Bao Z."/>
            <person name="Blasiar D."/>
            <person name="Blumenthal T."/>
            <person name="Brent M.R."/>
            <person name="Chen N."/>
            <person name="Chinwalla A."/>
            <person name="Clarke L."/>
            <person name="Clee C."/>
            <person name="Coghlan A."/>
            <person name="Coulson A."/>
            <person name="D'Eustachio P."/>
            <person name="Fitch D.H."/>
            <person name="Fulton L.A."/>
            <person name="Fulton R.E."/>
            <person name="Griffiths-Jones S."/>
            <person name="Harris T.W."/>
            <person name="Hillier L.W."/>
            <person name="Kamath R."/>
            <person name="Kuwabara P.E."/>
            <person name="Mardis E.R."/>
            <person name="Marra M.A."/>
            <person name="Miner T.L."/>
            <person name="Minx P."/>
            <person name="Mullikin J.C."/>
            <person name="Plumb R.W."/>
            <person name="Rogers J."/>
            <person name="Schein J.E."/>
            <person name="Sohrmann M."/>
            <person name="Spieth J."/>
            <person name="Stajich J.E."/>
            <person name="Wei C."/>
            <person name="Willey D."/>
            <person name="Wilson R.K."/>
            <person name="Durbin R."/>
            <person name="Waterston R.H."/>
        </authorList>
    </citation>
    <scope>NUCLEOTIDE SEQUENCE [LARGE SCALE GENOMIC DNA]</scope>
    <source>
        <strain evidence="3 4">AF16</strain>
    </source>
</reference>
<dbReference type="SMART" id="SM00198">
    <property type="entry name" value="SCP"/>
    <property type="match status" value="1"/>
</dbReference>
<dbReference type="InterPro" id="IPR014044">
    <property type="entry name" value="CAP_dom"/>
</dbReference>
<dbReference type="eggNOG" id="KOG3017">
    <property type="taxonomic scope" value="Eukaryota"/>
</dbReference>
<evidence type="ECO:0000313" key="3">
    <source>
        <dbReference type="EMBL" id="CAP24395.1"/>
    </source>
</evidence>
<dbReference type="Proteomes" id="UP000008549">
    <property type="component" value="Unassembled WGS sequence"/>
</dbReference>
<protein>
    <submittedName>
        <fullName evidence="3">Protein CBG03515</fullName>
    </submittedName>
</protein>
<gene>
    <name evidence="3 5" type="ORF">CBG03515</name>
    <name evidence="3" type="ORF">CBG_03515</name>
</gene>
<keyword evidence="4" id="KW-1185">Reference proteome</keyword>